<sequence>MGGGRRLLSINMDYIFLPGTKRELIAKSQDSQESKFSKSKALLGSQLYNNTLLIIWNEKDFSQVSGLKRPHLPPIK</sequence>
<organism evidence="1">
    <name type="scientific">Solanum chacoense</name>
    <name type="common">Chaco potato</name>
    <dbReference type="NCBI Taxonomy" id="4108"/>
    <lineage>
        <taxon>Eukaryota</taxon>
        <taxon>Viridiplantae</taxon>
        <taxon>Streptophyta</taxon>
        <taxon>Embryophyta</taxon>
        <taxon>Tracheophyta</taxon>
        <taxon>Spermatophyta</taxon>
        <taxon>Magnoliopsida</taxon>
        <taxon>eudicotyledons</taxon>
        <taxon>Gunneridae</taxon>
        <taxon>Pentapetalae</taxon>
        <taxon>asterids</taxon>
        <taxon>lamiids</taxon>
        <taxon>Solanales</taxon>
        <taxon>Solanaceae</taxon>
        <taxon>Solanoideae</taxon>
        <taxon>Solaneae</taxon>
        <taxon>Solanum</taxon>
    </lineage>
</organism>
<protein>
    <submittedName>
        <fullName evidence="1">Putative ovule protein</fullName>
    </submittedName>
</protein>
<evidence type="ECO:0000313" key="1">
    <source>
        <dbReference type="EMBL" id="JAP12302.1"/>
    </source>
</evidence>
<proteinExistence type="predicted"/>
<name>A0A0V0GW19_SOLCH</name>
<accession>A0A0V0GW19</accession>
<dbReference type="EMBL" id="GEDG01029819">
    <property type="protein sequence ID" value="JAP12302.1"/>
    <property type="molecule type" value="Transcribed_RNA"/>
</dbReference>
<reference evidence="1" key="1">
    <citation type="submission" date="2015-12" db="EMBL/GenBank/DDBJ databases">
        <title>Gene expression during late stages of embryo sac development: a critical building block for successful pollen-pistil interactions.</title>
        <authorList>
            <person name="Liu Y."/>
            <person name="Joly V."/>
            <person name="Sabar M."/>
            <person name="Matton D.P."/>
        </authorList>
    </citation>
    <scope>NUCLEOTIDE SEQUENCE</scope>
</reference>
<dbReference type="AlphaFoldDB" id="A0A0V0GW19"/>